<reference evidence="1" key="1">
    <citation type="submission" date="2022-03" db="EMBL/GenBank/DDBJ databases">
        <authorList>
            <person name="Legras J.-L."/>
            <person name="Devillers H."/>
            <person name="Grondin C."/>
        </authorList>
    </citation>
    <scope>NUCLEOTIDE SEQUENCE</scope>
    <source>
        <strain evidence="1">CLIB 1423</strain>
    </source>
</reference>
<evidence type="ECO:0000313" key="2">
    <source>
        <dbReference type="Proteomes" id="UP000837801"/>
    </source>
</evidence>
<keyword evidence="2" id="KW-1185">Reference proteome</keyword>
<dbReference type="Proteomes" id="UP000837801">
    <property type="component" value="Unassembled WGS sequence"/>
</dbReference>
<proteinExistence type="predicted"/>
<name>A0A9P0VZ71_9ASCO</name>
<sequence length="123" mass="13889">MLTNEKYCESDYQLSNHCYYAHQRASHSPWPAPNSAYKAVLSVASHYLFTATVPHATSHCSGLPFPSSFPPSAIPSRSLFVLLNPSTTTHRTHSSTSSLIYRAPRLRSIRFLFFFILLFSFVC</sequence>
<accession>A0A9P0VZ71</accession>
<protein>
    <submittedName>
        <fullName evidence="1">Uncharacterized protein</fullName>
    </submittedName>
</protein>
<evidence type="ECO:0000313" key="1">
    <source>
        <dbReference type="EMBL" id="CAH2353302.1"/>
    </source>
</evidence>
<organism evidence="1 2">
    <name type="scientific">[Candida] railenensis</name>
    <dbReference type="NCBI Taxonomy" id="45579"/>
    <lineage>
        <taxon>Eukaryota</taxon>
        <taxon>Fungi</taxon>
        <taxon>Dikarya</taxon>
        <taxon>Ascomycota</taxon>
        <taxon>Saccharomycotina</taxon>
        <taxon>Pichiomycetes</taxon>
        <taxon>Debaryomycetaceae</taxon>
        <taxon>Kurtzmaniella</taxon>
    </lineage>
</organism>
<dbReference type="AlphaFoldDB" id="A0A9P0VZ71"/>
<gene>
    <name evidence="1" type="ORF">CLIB1423_10S01926</name>
</gene>
<comment type="caution">
    <text evidence="1">The sequence shown here is derived from an EMBL/GenBank/DDBJ whole genome shotgun (WGS) entry which is preliminary data.</text>
</comment>
<dbReference type="EMBL" id="CAKXYY010000010">
    <property type="protein sequence ID" value="CAH2353302.1"/>
    <property type="molecule type" value="Genomic_DNA"/>
</dbReference>